<keyword evidence="6" id="KW-1185">Reference proteome</keyword>
<evidence type="ECO:0000256" key="3">
    <source>
        <dbReference type="SAM" id="Phobius"/>
    </source>
</evidence>
<proteinExistence type="predicted"/>
<reference evidence="5" key="1">
    <citation type="submission" date="2020-09" db="EMBL/GenBank/DDBJ databases">
        <title>A novel bacterium of genus Paenibacillus, isolated from South China Sea.</title>
        <authorList>
            <person name="Huang H."/>
            <person name="Mo K."/>
            <person name="Hu Y."/>
        </authorList>
    </citation>
    <scope>NUCLEOTIDE SEQUENCE</scope>
    <source>
        <strain evidence="5">IB182493</strain>
    </source>
</reference>
<dbReference type="Proteomes" id="UP000632125">
    <property type="component" value="Unassembled WGS sequence"/>
</dbReference>
<dbReference type="SUPFAM" id="SSF51261">
    <property type="entry name" value="Duplicated hybrid motif"/>
    <property type="match status" value="1"/>
</dbReference>
<dbReference type="CDD" id="cd12797">
    <property type="entry name" value="M23_peptidase"/>
    <property type="match status" value="1"/>
</dbReference>
<dbReference type="RefSeq" id="WP_190863377.1">
    <property type="nucleotide sequence ID" value="NZ_JACXIY010000020.1"/>
</dbReference>
<feature type="domain" description="M23ase beta-sheet core" evidence="4">
    <location>
        <begin position="167"/>
        <end position="259"/>
    </location>
</feature>
<feature type="transmembrane region" description="Helical" evidence="3">
    <location>
        <begin position="68"/>
        <end position="86"/>
    </location>
</feature>
<dbReference type="Gene3D" id="2.70.70.10">
    <property type="entry name" value="Glucose Permease (Domain IIA)"/>
    <property type="match status" value="1"/>
</dbReference>
<accession>A0A927CR79</accession>
<evidence type="ECO:0000259" key="4">
    <source>
        <dbReference type="Pfam" id="PF01551"/>
    </source>
</evidence>
<evidence type="ECO:0000313" key="5">
    <source>
        <dbReference type="EMBL" id="MBD2870446.1"/>
    </source>
</evidence>
<dbReference type="Pfam" id="PF01551">
    <property type="entry name" value="Peptidase_M23"/>
    <property type="match status" value="1"/>
</dbReference>
<dbReference type="InterPro" id="IPR016047">
    <property type="entry name" value="M23ase_b-sheet_dom"/>
</dbReference>
<keyword evidence="3" id="KW-0472">Membrane</keyword>
<dbReference type="InterPro" id="IPR011055">
    <property type="entry name" value="Dup_hybrid_motif"/>
</dbReference>
<feature type="region of interest" description="Disordered" evidence="2">
    <location>
        <begin position="1"/>
        <end position="21"/>
    </location>
</feature>
<evidence type="ECO:0000313" key="6">
    <source>
        <dbReference type="Proteomes" id="UP000632125"/>
    </source>
</evidence>
<evidence type="ECO:0000256" key="2">
    <source>
        <dbReference type="SAM" id="MobiDB-lite"/>
    </source>
</evidence>
<dbReference type="GO" id="GO:0004222">
    <property type="term" value="F:metalloendopeptidase activity"/>
    <property type="evidence" value="ECO:0007669"/>
    <property type="project" value="TreeGrafter"/>
</dbReference>
<keyword evidence="3" id="KW-1133">Transmembrane helix</keyword>
<gene>
    <name evidence="5" type="ORF">IDH41_17845</name>
</gene>
<dbReference type="InterPro" id="IPR050570">
    <property type="entry name" value="Cell_wall_metabolism_enzyme"/>
</dbReference>
<comment type="caution">
    <text evidence="5">The sequence shown here is derived from an EMBL/GenBank/DDBJ whole genome shotgun (WGS) entry which is preliminary data.</text>
</comment>
<evidence type="ECO:0000256" key="1">
    <source>
        <dbReference type="ARBA" id="ARBA00022729"/>
    </source>
</evidence>
<keyword evidence="3" id="KW-0812">Transmembrane</keyword>
<dbReference type="AlphaFoldDB" id="A0A927CR79"/>
<dbReference type="PANTHER" id="PTHR21666:SF289">
    <property type="entry name" value="L-ALA--D-GLU ENDOPEPTIDASE"/>
    <property type="match status" value="1"/>
</dbReference>
<dbReference type="EMBL" id="JACXIY010000020">
    <property type="protein sequence ID" value="MBD2870446.1"/>
    <property type="molecule type" value="Genomic_DNA"/>
</dbReference>
<feature type="compositionally biased region" description="Basic and acidic residues" evidence="2">
    <location>
        <begin position="1"/>
        <end position="13"/>
    </location>
</feature>
<name>A0A927CR79_9BACL</name>
<sequence>MHNRNEMNRHREDELDPEDAWKANPNPWARWDEAHDAFRKSSFVKGQGEAGHSPPVVKRSKHSFRNQFLWKLAIASLLFAGIWAMFRQDSEWAMQGRAIVTQALEDEIDFAAAAAWYKDHFAGAPSFIPIFRNDPGPAVGADGTVKLPVVAPLANGVLVRTFAELLDGVELAGASEAEVVAVETGRVLVLSEQANGGSTVVVQHANGRVTVYGKLAQTEVQENDWVEAGDPIGRLPKADGAEPSLLYFAVKQNDKYIDPAGVIPLD</sequence>
<keyword evidence="1" id="KW-0732">Signal</keyword>
<protein>
    <submittedName>
        <fullName evidence="5">M23 family metallopeptidase</fullName>
    </submittedName>
</protein>
<dbReference type="PANTHER" id="PTHR21666">
    <property type="entry name" value="PEPTIDASE-RELATED"/>
    <property type="match status" value="1"/>
</dbReference>
<organism evidence="5 6">
    <name type="scientific">Paenibacillus arenilitoris</name>
    <dbReference type="NCBI Taxonomy" id="2772299"/>
    <lineage>
        <taxon>Bacteria</taxon>
        <taxon>Bacillati</taxon>
        <taxon>Bacillota</taxon>
        <taxon>Bacilli</taxon>
        <taxon>Bacillales</taxon>
        <taxon>Paenibacillaceae</taxon>
        <taxon>Paenibacillus</taxon>
    </lineage>
</organism>